<sequence length="154" mass="16868">MRASTTAFTTQQQELVGLDVPGQLVPDPEPVWSHVQEPSRRDSSVEEPMTCAGQNQMEASSPKNPLKMKAKTRIGTWNIRTLYESSKSAQVASEMKRYNIALLGLSESRWNGSGQTRLTSGETIICPGHEDLGHDHTQGVALMMTPEATKALMA</sequence>
<accession>A0AAV1F408</accession>
<reference evidence="2" key="1">
    <citation type="submission" date="2023-08" db="EMBL/GenBank/DDBJ databases">
        <authorList>
            <person name="Alioto T."/>
            <person name="Alioto T."/>
            <person name="Gomez Garrido J."/>
        </authorList>
    </citation>
    <scope>NUCLEOTIDE SEQUENCE</scope>
</reference>
<gene>
    <name evidence="2" type="ORF">XNOV1_A017162</name>
</gene>
<feature type="compositionally biased region" description="Polar residues" evidence="1">
    <location>
        <begin position="52"/>
        <end position="63"/>
    </location>
</feature>
<feature type="region of interest" description="Disordered" evidence="1">
    <location>
        <begin position="1"/>
        <end position="69"/>
    </location>
</feature>
<evidence type="ECO:0000313" key="2">
    <source>
        <dbReference type="EMBL" id="CAJ1055441.1"/>
    </source>
</evidence>
<dbReference type="Proteomes" id="UP001178508">
    <property type="component" value="Chromosome 4"/>
</dbReference>
<feature type="compositionally biased region" description="Polar residues" evidence="1">
    <location>
        <begin position="1"/>
        <end position="14"/>
    </location>
</feature>
<evidence type="ECO:0000313" key="3">
    <source>
        <dbReference type="Proteomes" id="UP001178508"/>
    </source>
</evidence>
<organism evidence="2 3">
    <name type="scientific">Xyrichtys novacula</name>
    <name type="common">Pearly razorfish</name>
    <name type="synonym">Hemipteronotus novacula</name>
    <dbReference type="NCBI Taxonomy" id="13765"/>
    <lineage>
        <taxon>Eukaryota</taxon>
        <taxon>Metazoa</taxon>
        <taxon>Chordata</taxon>
        <taxon>Craniata</taxon>
        <taxon>Vertebrata</taxon>
        <taxon>Euteleostomi</taxon>
        <taxon>Actinopterygii</taxon>
        <taxon>Neopterygii</taxon>
        <taxon>Teleostei</taxon>
        <taxon>Neoteleostei</taxon>
        <taxon>Acanthomorphata</taxon>
        <taxon>Eupercaria</taxon>
        <taxon>Labriformes</taxon>
        <taxon>Labridae</taxon>
        <taxon>Xyrichtys</taxon>
    </lineage>
</organism>
<name>A0AAV1F408_XYRNO</name>
<dbReference type="EMBL" id="OY660867">
    <property type="protein sequence ID" value="CAJ1055441.1"/>
    <property type="molecule type" value="Genomic_DNA"/>
</dbReference>
<keyword evidence="3" id="KW-1185">Reference proteome</keyword>
<evidence type="ECO:0000256" key="1">
    <source>
        <dbReference type="SAM" id="MobiDB-lite"/>
    </source>
</evidence>
<proteinExistence type="predicted"/>
<dbReference type="AlphaFoldDB" id="A0AAV1F408"/>
<protein>
    <submittedName>
        <fullName evidence="2">Uncharacterized protein</fullName>
    </submittedName>
</protein>